<feature type="compositionally biased region" description="Basic and acidic residues" evidence="1">
    <location>
        <begin position="12"/>
        <end position="28"/>
    </location>
</feature>
<accession>A0A8D8HUD9</accession>
<organism evidence="2">
    <name type="scientific">Culex pipiens</name>
    <name type="common">House mosquito</name>
    <dbReference type="NCBI Taxonomy" id="7175"/>
    <lineage>
        <taxon>Eukaryota</taxon>
        <taxon>Metazoa</taxon>
        <taxon>Ecdysozoa</taxon>
        <taxon>Arthropoda</taxon>
        <taxon>Hexapoda</taxon>
        <taxon>Insecta</taxon>
        <taxon>Pterygota</taxon>
        <taxon>Neoptera</taxon>
        <taxon>Endopterygota</taxon>
        <taxon>Diptera</taxon>
        <taxon>Nematocera</taxon>
        <taxon>Culicoidea</taxon>
        <taxon>Culicidae</taxon>
        <taxon>Culicinae</taxon>
        <taxon>Culicini</taxon>
        <taxon>Culex</taxon>
        <taxon>Culex</taxon>
    </lineage>
</organism>
<feature type="region of interest" description="Disordered" evidence="1">
    <location>
        <begin position="1"/>
        <end position="32"/>
    </location>
</feature>
<evidence type="ECO:0000313" key="2">
    <source>
        <dbReference type="EMBL" id="CAG6541543.1"/>
    </source>
</evidence>
<proteinExistence type="predicted"/>
<dbReference type="EMBL" id="HBUE01224896">
    <property type="protein sequence ID" value="CAG6541543.1"/>
    <property type="molecule type" value="Transcribed_RNA"/>
</dbReference>
<name>A0A8D8HUD9_CULPI</name>
<dbReference type="AlphaFoldDB" id="A0A8D8HUD9"/>
<evidence type="ECO:0000256" key="1">
    <source>
        <dbReference type="SAM" id="MobiDB-lite"/>
    </source>
</evidence>
<reference evidence="2" key="1">
    <citation type="submission" date="2021-05" db="EMBL/GenBank/DDBJ databases">
        <authorList>
            <person name="Alioto T."/>
            <person name="Alioto T."/>
            <person name="Gomez Garrido J."/>
        </authorList>
    </citation>
    <scope>NUCLEOTIDE SEQUENCE</scope>
</reference>
<dbReference type="EMBL" id="HBUE01331609">
    <property type="protein sequence ID" value="CAG6593616.1"/>
    <property type="molecule type" value="Transcribed_RNA"/>
</dbReference>
<sequence>MVGMTGCLSSGDSREVSERASGAADRRSSSWSSVSLVTLNGLSFSSLMNLVVSSPADFTELALEPALDADWENLRDSDSRLEARRAGVDILQCYFAIKPLKTADFARFRCT</sequence>
<protein>
    <submittedName>
        <fullName evidence="2">(northern house mosquito) hypothetical protein</fullName>
    </submittedName>
</protein>